<dbReference type="Gene3D" id="3.20.20.20">
    <property type="entry name" value="Dihydropteroate synthase-like"/>
    <property type="match status" value="1"/>
</dbReference>
<keyword evidence="6" id="KW-0808">Transferase</keyword>
<keyword evidence="10" id="KW-0067">ATP-binding</keyword>
<dbReference type="NCBIfam" id="TIGR01498">
    <property type="entry name" value="folK"/>
    <property type="match status" value="1"/>
</dbReference>
<dbReference type="GO" id="GO:0046656">
    <property type="term" value="P:folic acid biosynthetic process"/>
    <property type="evidence" value="ECO:0007669"/>
    <property type="project" value="UniProtKB-KW"/>
</dbReference>
<evidence type="ECO:0000313" key="16">
    <source>
        <dbReference type="Proteomes" id="UP001185135"/>
    </source>
</evidence>
<dbReference type="GO" id="GO:0016301">
    <property type="term" value="F:kinase activity"/>
    <property type="evidence" value="ECO:0007669"/>
    <property type="project" value="UniProtKB-KW"/>
</dbReference>
<dbReference type="PANTHER" id="PTHR20941">
    <property type="entry name" value="FOLATE SYNTHESIS PROTEINS"/>
    <property type="match status" value="1"/>
</dbReference>
<dbReference type="InterPro" id="IPR035907">
    <property type="entry name" value="Hppk_sf"/>
</dbReference>
<proteinExistence type="inferred from homology"/>
<evidence type="ECO:0000313" key="15">
    <source>
        <dbReference type="EMBL" id="WBR14215.1"/>
    </source>
</evidence>
<evidence type="ECO:0000256" key="11">
    <source>
        <dbReference type="ARBA" id="ARBA00022842"/>
    </source>
</evidence>
<name>A0AA95EE19_9VIRU</name>
<evidence type="ECO:0000256" key="10">
    <source>
        <dbReference type="ARBA" id="ARBA00022840"/>
    </source>
</evidence>
<accession>A0AA95EE19</accession>
<dbReference type="Proteomes" id="UP001185135">
    <property type="component" value="Segment"/>
</dbReference>
<keyword evidence="7" id="KW-0479">Metal-binding</keyword>
<dbReference type="InterPro" id="IPR011005">
    <property type="entry name" value="Dihydropteroate_synth-like_sf"/>
</dbReference>
<dbReference type="GO" id="GO:0046872">
    <property type="term" value="F:metal ion binding"/>
    <property type="evidence" value="ECO:0007669"/>
    <property type="project" value="UniProtKB-KW"/>
</dbReference>
<feature type="domain" description="Pterin-binding" evidence="14">
    <location>
        <begin position="222"/>
        <end position="526"/>
    </location>
</feature>
<dbReference type="InterPro" id="IPR006390">
    <property type="entry name" value="DHP_synth_dom"/>
</dbReference>
<evidence type="ECO:0000256" key="3">
    <source>
        <dbReference type="ARBA" id="ARBA00004763"/>
    </source>
</evidence>
<keyword evidence="11" id="KW-0460">Magnesium</keyword>
<evidence type="ECO:0000256" key="4">
    <source>
        <dbReference type="ARBA" id="ARBA00005051"/>
    </source>
</evidence>
<dbReference type="GO" id="GO:0005524">
    <property type="term" value="F:ATP binding"/>
    <property type="evidence" value="ECO:0007669"/>
    <property type="project" value="UniProtKB-KW"/>
</dbReference>
<sequence length="537" mass="56940">MQVPDGIERGVYIGIGSNMGARALLIDQAVRRIGNEISSVVATSFLYETAPQLVTDQPPFLNAVVLVKASGATADPHALMRALQAIEIDMGRASLGQRQRYGPRPIDLDILCYDDGATVVDTDDLVVPHALLRTRSFVLAPLSDIRGDLVIPSSLVTAATNDNVNAASTDGSGALHTQSATVDSLWSALRLQYPDEPLPRRVLPLGAHRIVDIEQVARARSPLLMAIVNATPDSFSGDGLCARGATLTAVEPVARALRQGADVIDVGGHSTRPGHDYVSVEEETRRVLDVVRAIGQTQETPDSAVDALVSIDTFRPEVARACIEALPPSADRAAAVVWINDVMGMRCDPHAMLKLLRQHDGLGIVIMHSRGALDAMVRDRDTAAHLLPESVQDGADTPHDIVDIVARDLSATVSWAESHGLPRWRVVLDPGIGFGKTPAENAVLAASAARLSDAVGGYPVLIGASRKSFLSRVTAAAAKIAGRTDAEPLSDETREHASHAVTAIAAWRHAHIVRVHDVVGSRAVLDVAAAMARPAGQ</sequence>
<dbReference type="Gene3D" id="3.30.70.560">
    <property type="entry name" value="7,8-Dihydro-6-hydroxymethylpterin-pyrophosphokinase HPPK"/>
    <property type="match status" value="1"/>
</dbReference>
<keyword evidence="13" id="KW-0511">Multifunctional enzyme</keyword>
<evidence type="ECO:0000256" key="13">
    <source>
        <dbReference type="ARBA" id="ARBA00023268"/>
    </source>
</evidence>
<dbReference type="CDD" id="cd00483">
    <property type="entry name" value="HPPK"/>
    <property type="match status" value="1"/>
</dbReference>
<dbReference type="GO" id="GO:0046654">
    <property type="term" value="P:tetrahydrofolate biosynthetic process"/>
    <property type="evidence" value="ECO:0007669"/>
    <property type="project" value="TreeGrafter"/>
</dbReference>
<comment type="similarity">
    <text evidence="5">In the C-terminal section; belongs to the DHPS family.</text>
</comment>
<dbReference type="SUPFAM" id="SSF55083">
    <property type="entry name" value="6-hydroxymethyl-7,8-dihydropterin pyrophosphokinase, HPPK"/>
    <property type="match status" value="1"/>
</dbReference>
<evidence type="ECO:0000259" key="14">
    <source>
        <dbReference type="PROSITE" id="PS50972"/>
    </source>
</evidence>
<dbReference type="InterPro" id="IPR000489">
    <property type="entry name" value="Pterin-binding_dom"/>
</dbReference>
<evidence type="ECO:0000256" key="7">
    <source>
        <dbReference type="ARBA" id="ARBA00022723"/>
    </source>
</evidence>
<dbReference type="PANTHER" id="PTHR20941:SF1">
    <property type="entry name" value="FOLIC ACID SYNTHESIS PROTEIN FOL1"/>
    <property type="match status" value="1"/>
</dbReference>
<dbReference type="GO" id="GO:0004156">
    <property type="term" value="F:dihydropteroate synthase activity"/>
    <property type="evidence" value="ECO:0007669"/>
    <property type="project" value="UniProtKB-EC"/>
</dbReference>
<keyword evidence="12" id="KW-0289">Folate biosynthesis</keyword>
<dbReference type="InterPro" id="IPR045031">
    <property type="entry name" value="DHP_synth-like"/>
</dbReference>
<comment type="catalytic activity">
    <reaction evidence="1">
        <text>(7,8-dihydropterin-6-yl)methyl diphosphate + 4-aminobenzoate = 7,8-dihydropteroate + diphosphate</text>
        <dbReference type="Rhea" id="RHEA:19949"/>
        <dbReference type="ChEBI" id="CHEBI:17836"/>
        <dbReference type="ChEBI" id="CHEBI:17839"/>
        <dbReference type="ChEBI" id="CHEBI:33019"/>
        <dbReference type="ChEBI" id="CHEBI:72950"/>
        <dbReference type="EC" id="2.5.1.15"/>
    </reaction>
</comment>
<reference evidence="15" key="1">
    <citation type="submission" date="2022-06" db="EMBL/GenBank/DDBJ databases">
        <authorList>
            <person name="Legendre M."/>
            <person name="Claverie J.-M."/>
            <person name="Alempic J.-M."/>
            <person name="Abergel C."/>
        </authorList>
    </citation>
    <scope>NUCLEOTIDE SEQUENCE</scope>
    <source>
        <strain evidence="15">Kuranda</strain>
    </source>
</reference>
<dbReference type="InterPro" id="IPR000550">
    <property type="entry name" value="Hppk"/>
</dbReference>
<dbReference type="Pfam" id="PF01288">
    <property type="entry name" value="HPPK"/>
    <property type="match status" value="1"/>
</dbReference>
<evidence type="ECO:0000256" key="12">
    <source>
        <dbReference type="ARBA" id="ARBA00022909"/>
    </source>
</evidence>
<comment type="pathway">
    <text evidence="4">Cofactor biosynthesis; tetrahydrofolate biosynthesis; 2-amino-4-hydroxy-6-hydroxymethyl-7,8-dihydropteridine diphosphate from 7,8-dihydroneopterin triphosphate: step 4/4.</text>
</comment>
<evidence type="ECO:0000256" key="6">
    <source>
        <dbReference type="ARBA" id="ARBA00022679"/>
    </source>
</evidence>
<dbReference type="PROSITE" id="PS00794">
    <property type="entry name" value="HPPK"/>
    <property type="match status" value="1"/>
</dbReference>
<gene>
    <name evidence="15" type="ORF">pkur_cds_40</name>
</gene>
<evidence type="ECO:0000256" key="1">
    <source>
        <dbReference type="ARBA" id="ARBA00000012"/>
    </source>
</evidence>
<dbReference type="NCBIfam" id="TIGR01496">
    <property type="entry name" value="DHPS"/>
    <property type="match status" value="1"/>
</dbReference>
<evidence type="ECO:0000256" key="8">
    <source>
        <dbReference type="ARBA" id="ARBA00022741"/>
    </source>
</evidence>
<keyword evidence="9" id="KW-0418">Kinase</keyword>
<dbReference type="SUPFAM" id="SSF51717">
    <property type="entry name" value="Dihydropteroate synthetase-like"/>
    <property type="match status" value="1"/>
</dbReference>
<comment type="pathway">
    <text evidence="3">Cofactor biosynthesis; tetrahydrofolate biosynthesis; 7,8-dihydrofolate from 2-amino-4-hydroxy-6-hydroxymethyl-7,8-dihydropteridine diphosphate and 4-aminobenzoate: step 1/2.</text>
</comment>
<dbReference type="Pfam" id="PF00809">
    <property type="entry name" value="Pterin_bind"/>
    <property type="match status" value="1"/>
</dbReference>
<protein>
    <submittedName>
        <fullName evidence="15">2-amino-4-hydroxy-6-hydroxymethyldihydropteridine pyrophosphokinase</fullName>
    </submittedName>
</protein>
<keyword evidence="8" id="KW-0547">Nucleotide-binding</keyword>
<dbReference type="GO" id="GO:0003848">
    <property type="term" value="F:2-amino-4-hydroxy-6-hydroxymethyldihydropteridine diphosphokinase activity"/>
    <property type="evidence" value="ECO:0007669"/>
    <property type="project" value="InterPro"/>
</dbReference>
<evidence type="ECO:0000256" key="9">
    <source>
        <dbReference type="ARBA" id="ARBA00022777"/>
    </source>
</evidence>
<comment type="cofactor">
    <cofactor evidence="2">
        <name>Mg(2+)</name>
        <dbReference type="ChEBI" id="CHEBI:18420"/>
    </cofactor>
</comment>
<dbReference type="PROSITE" id="PS00793">
    <property type="entry name" value="DHPS_2"/>
    <property type="match status" value="1"/>
</dbReference>
<dbReference type="PROSITE" id="PS50972">
    <property type="entry name" value="PTERIN_BINDING"/>
    <property type="match status" value="1"/>
</dbReference>
<organism evidence="15 16">
    <name type="scientific">Pandoravirus kuranda</name>
    <dbReference type="NCBI Taxonomy" id="3019033"/>
    <lineage>
        <taxon>Viruses</taxon>
        <taxon>Pandoravirus</taxon>
    </lineage>
</organism>
<evidence type="ECO:0000256" key="5">
    <source>
        <dbReference type="ARBA" id="ARBA00009951"/>
    </source>
</evidence>
<dbReference type="EMBL" id="ON887157">
    <property type="protein sequence ID" value="WBR14215.1"/>
    <property type="molecule type" value="Genomic_DNA"/>
</dbReference>
<evidence type="ECO:0000256" key="2">
    <source>
        <dbReference type="ARBA" id="ARBA00001946"/>
    </source>
</evidence>